<keyword evidence="1" id="KW-0472">Membrane</keyword>
<dbReference type="EMBL" id="JBDIZK010000001">
    <property type="protein sequence ID" value="MEN3745732.1"/>
    <property type="molecule type" value="Genomic_DNA"/>
</dbReference>
<keyword evidence="1" id="KW-0812">Transmembrane</keyword>
<evidence type="ECO:0000313" key="3">
    <source>
        <dbReference type="Proteomes" id="UP001427805"/>
    </source>
</evidence>
<reference evidence="2 3" key="1">
    <citation type="submission" date="2024-05" db="EMBL/GenBank/DDBJ databases">
        <title>Sphingomonas sp. HF-S3 16S ribosomal RNA gene Genome sequencing and assembly.</title>
        <authorList>
            <person name="Lee H."/>
        </authorList>
    </citation>
    <scope>NUCLEOTIDE SEQUENCE [LARGE SCALE GENOMIC DNA]</scope>
    <source>
        <strain evidence="2 3">HF-S3</strain>
    </source>
</reference>
<feature type="transmembrane region" description="Helical" evidence="1">
    <location>
        <begin position="6"/>
        <end position="26"/>
    </location>
</feature>
<keyword evidence="1" id="KW-1133">Transmembrane helix</keyword>
<organism evidence="2 3">
    <name type="scientific">Sphingomonas rustica</name>
    <dbReference type="NCBI Taxonomy" id="3103142"/>
    <lineage>
        <taxon>Bacteria</taxon>
        <taxon>Pseudomonadati</taxon>
        <taxon>Pseudomonadota</taxon>
        <taxon>Alphaproteobacteria</taxon>
        <taxon>Sphingomonadales</taxon>
        <taxon>Sphingomonadaceae</taxon>
        <taxon>Sphingomonas</taxon>
    </lineage>
</organism>
<accession>A0ABV0B3F8</accession>
<gene>
    <name evidence="2" type="ORF">TPR58_01035</name>
</gene>
<proteinExistence type="predicted"/>
<dbReference type="Proteomes" id="UP001427805">
    <property type="component" value="Unassembled WGS sequence"/>
</dbReference>
<keyword evidence="3" id="KW-1185">Reference proteome</keyword>
<protein>
    <submittedName>
        <fullName evidence="2">Uncharacterized protein</fullName>
    </submittedName>
</protein>
<evidence type="ECO:0000256" key="1">
    <source>
        <dbReference type="SAM" id="Phobius"/>
    </source>
</evidence>
<name>A0ABV0B3F8_9SPHN</name>
<evidence type="ECO:0000313" key="2">
    <source>
        <dbReference type="EMBL" id="MEN3745732.1"/>
    </source>
</evidence>
<dbReference type="RefSeq" id="WP_346244739.1">
    <property type="nucleotide sequence ID" value="NZ_JBDIZK010000001.1"/>
</dbReference>
<comment type="caution">
    <text evidence="2">The sequence shown here is derived from an EMBL/GenBank/DDBJ whole genome shotgun (WGS) entry which is preliminary data.</text>
</comment>
<sequence>MRGILILVGLLALIAVVLIYSGLLNVQMQSGQMPKVSVDGGQMPKVKAETGSIDLTTTNKTVEVPAIEVKKADGTPVDNK</sequence>